<dbReference type="InterPro" id="IPR012674">
    <property type="entry name" value="Calycin"/>
</dbReference>
<protein>
    <submittedName>
        <fullName evidence="1">DUF1934 domain-containing protein</fullName>
    </submittedName>
</protein>
<dbReference type="SUPFAM" id="SSF50814">
    <property type="entry name" value="Lipocalins"/>
    <property type="match status" value="1"/>
</dbReference>
<accession>A0A9D1UFU5</accession>
<evidence type="ECO:0000313" key="2">
    <source>
        <dbReference type="Proteomes" id="UP000824205"/>
    </source>
</evidence>
<dbReference type="InterPro" id="IPR015231">
    <property type="entry name" value="DUF1934"/>
</dbReference>
<dbReference type="Proteomes" id="UP000824205">
    <property type="component" value="Unassembled WGS sequence"/>
</dbReference>
<name>A0A9D1UFU5_9FIRM</name>
<dbReference type="AlphaFoldDB" id="A0A9D1UFU5"/>
<dbReference type="Gene3D" id="2.40.128.20">
    <property type="match status" value="1"/>
</dbReference>
<gene>
    <name evidence="1" type="ORF">IAA48_00300</name>
</gene>
<sequence length="144" mass="16511">MEKILIEIKGTQQYGRDTDVTELTTFGTIRDDGTAYIIKYKEEIEEPQESVRVTVRVNKDESAVQMTRTGSSHSSLLIEKSKRHLCNYGTEFGDLLMGVYGRDIEADIENGRFHFEYDIDFNGAVASQNTVRMNISKRYKTKKV</sequence>
<organism evidence="1 2">
    <name type="scientific">Candidatus Eubacterium faecipullorum</name>
    <dbReference type="NCBI Taxonomy" id="2838571"/>
    <lineage>
        <taxon>Bacteria</taxon>
        <taxon>Bacillati</taxon>
        <taxon>Bacillota</taxon>
        <taxon>Clostridia</taxon>
        <taxon>Eubacteriales</taxon>
        <taxon>Eubacteriaceae</taxon>
        <taxon>Eubacterium</taxon>
    </lineage>
</organism>
<dbReference type="EMBL" id="DXGE01000001">
    <property type="protein sequence ID" value="HIW84915.1"/>
    <property type="molecule type" value="Genomic_DNA"/>
</dbReference>
<reference evidence="1" key="1">
    <citation type="journal article" date="2021" name="PeerJ">
        <title>Extensive microbial diversity within the chicken gut microbiome revealed by metagenomics and culture.</title>
        <authorList>
            <person name="Gilroy R."/>
            <person name="Ravi A."/>
            <person name="Getino M."/>
            <person name="Pursley I."/>
            <person name="Horton D.L."/>
            <person name="Alikhan N.F."/>
            <person name="Baker D."/>
            <person name="Gharbi K."/>
            <person name="Hall N."/>
            <person name="Watson M."/>
            <person name="Adriaenssens E.M."/>
            <person name="Foster-Nyarko E."/>
            <person name="Jarju S."/>
            <person name="Secka A."/>
            <person name="Antonio M."/>
            <person name="Oren A."/>
            <person name="Chaudhuri R.R."/>
            <person name="La Ragione R."/>
            <person name="Hildebrand F."/>
            <person name="Pallen M.J."/>
        </authorList>
    </citation>
    <scope>NUCLEOTIDE SEQUENCE</scope>
    <source>
        <strain evidence="1">421</strain>
    </source>
</reference>
<reference evidence="1" key="2">
    <citation type="submission" date="2021-04" db="EMBL/GenBank/DDBJ databases">
        <authorList>
            <person name="Gilroy R."/>
        </authorList>
    </citation>
    <scope>NUCLEOTIDE SEQUENCE</scope>
    <source>
        <strain evidence="1">421</strain>
    </source>
</reference>
<comment type="caution">
    <text evidence="1">The sequence shown here is derived from an EMBL/GenBank/DDBJ whole genome shotgun (WGS) entry which is preliminary data.</text>
</comment>
<evidence type="ECO:0000313" key="1">
    <source>
        <dbReference type="EMBL" id="HIW84915.1"/>
    </source>
</evidence>
<proteinExistence type="predicted"/>
<dbReference type="Pfam" id="PF09148">
    <property type="entry name" value="DUF1934"/>
    <property type="match status" value="1"/>
</dbReference>